<dbReference type="EMBL" id="JAPFFF010000004">
    <property type="protein sequence ID" value="KAK8891046.1"/>
    <property type="molecule type" value="Genomic_DNA"/>
</dbReference>
<dbReference type="Pfam" id="PF00149">
    <property type="entry name" value="Metallophos"/>
    <property type="match status" value="1"/>
</dbReference>
<protein>
    <recommendedName>
        <fullName evidence="1">Serine/threonine-protein phosphatase</fullName>
        <ecNumber evidence="1">3.1.3.16</ecNumber>
    </recommendedName>
</protein>
<dbReference type="PROSITE" id="PS00125">
    <property type="entry name" value="SER_THR_PHOSPHATASE"/>
    <property type="match status" value="1"/>
</dbReference>
<feature type="domain" description="Serine/threonine specific protein phosphatases" evidence="3">
    <location>
        <begin position="173"/>
        <end position="178"/>
    </location>
</feature>
<proteinExistence type="inferred from homology"/>
<keyword evidence="5" id="KW-1185">Reference proteome</keyword>
<comment type="catalytic activity">
    <reaction evidence="1">
        <text>O-phospho-L-threonyl-[protein] + H2O = L-threonyl-[protein] + phosphate</text>
        <dbReference type="Rhea" id="RHEA:47004"/>
        <dbReference type="Rhea" id="RHEA-COMP:11060"/>
        <dbReference type="Rhea" id="RHEA-COMP:11605"/>
        <dbReference type="ChEBI" id="CHEBI:15377"/>
        <dbReference type="ChEBI" id="CHEBI:30013"/>
        <dbReference type="ChEBI" id="CHEBI:43474"/>
        <dbReference type="ChEBI" id="CHEBI:61977"/>
        <dbReference type="EC" id="3.1.3.16"/>
    </reaction>
</comment>
<reference evidence="4 5" key="1">
    <citation type="submission" date="2024-04" db="EMBL/GenBank/DDBJ databases">
        <title>Tritrichomonas musculus Genome.</title>
        <authorList>
            <person name="Alves-Ferreira E."/>
            <person name="Grigg M."/>
            <person name="Lorenzi H."/>
            <person name="Galac M."/>
        </authorList>
    </citation>
    <scope>NUCLEOTIDE SEQUENCE [LARGE SCALE GENOMIC DNA]</scope>
    <source>
        <strain evidence="4 5">EAF2021</strain>
    </source>
</reference>
<keyword evidence="1" id="KW-0378">Hydrolase</keyword>
<dbReference type="InterPro" id="IPR006186">
    <property type="entry name" value="Ser/Thr-sp_prot-phosphatase"/>
</dbReference>
<dbReference type="InterPro" id="IPR029052">
    <property type="entry name" value="Metallo-depent_PP-like"/>
</dbReference>
<dbReference type="PANTHER" id="PTHR11668">
    <property type="entry name" value="SERINE/THREONINE PROTEIN PHOSPHATASE"/>
    <property type="match status" value="1"/>
</dbReference>
<feature type="region of interest" description="Disordered" evidence="2">
    <location>
        <begin position="342"/>
        <end position="369"/>
    </location>
</feature>
<feature type="region of interest" description="Disordered" evidence="2">
    <location>
        <begin position="436"/>
        <end position="461"/>
    </location>
</feature>
<dbReference type="Proteomes" id="UP001470230">
    <property type="component" value="Unassembled WGS sequence"/>
</dbReference>
<evidence type="ECO:0000256" key="2">
    <source>
        <dbReference type="SAM" id="MobiDB-lite"/>
    </source>
</evidence>
<dbReference type="SMART" id="SM00156">
    <property type="entry name" value="PP2Ac"/>
    <property type="match status" value="1"/>
</dbReference>
<evidence type="ECO:0000313" key="5">
    <source>
        <dbReference type="Proteomes" id="UP001470230"/>
    </source>
</evidence>
<evidence type="ECO:0000256" key="1">
    <source>
        <dbReference type="RuleBase" id="RU004273"/>
    </source>
</evidence>
<dbReference type="PRINTS" id="PR00114">
    <property type="entry name" value="STPHPHTASE"/>
</dbReference>
<accession>A0ABR2KJL7</accession>
<dbReference type="InterPro" id="IPR004843">
    <property type="entry name" value="Calcineurin-like_PHP"/>
</dbReference>
<comment type="caution">
    <text evidence="4">The sequence shown here is derived from an EMBL/GenBank/DDBJ whole genome shotgun (WGS) entry which is preliminary data.</text>
</comment>
<sequence>MDIAKMVFTAYQPLLQVGTDFSKIGCGLSPIPRFTSNTLTQLSNQVVQVFLRQHSLITIEGPTVIVGDLHGNLIDLLRILSSSGLPYIDELEDDQSEIPSDEVYSQEQRELDNLSYLERGNNVALDKPSINNNSNCKKYLFLGDYVDRGDYSIEVITLLFSLAILFPDHIYLLRGNHEFRETNMSYGFYEQIKSQYEECHDELFETFNNAFDFLPISAIVNKCIFCVHGGLSSKLTLVSTINRLQRPIKECSGQLLQDLMWSDPTTEIDAFLPSARGSGTLFGFYATSTFLKGNNLKYLVRAHQWIPKGIFTLFNGVVTTVFSSSNYNKGTESGCAILIATPGQKKKSRRSDSTPISPPTDRNSNLSPLLPPNSCLQVKKQLSLCLPLSPLAGSVSTKAVSSAKNFDSIDDFTNRTLSEVRIIPLSDVNYQSNSVSQQRFRIEPTDDSSNNNSKISGSFSDNDVPDADYGGGICEISPVYFHSLGLNVGKEPHYINVDCGEKINVSNAHVFKYFNTSKAVSTLPSPAIVRRNRSYSVNGRPTICSPIIQASSITISQKITSPKPHLHHF</sequence>
<feature type="compositionally biased region" description="Polar residues" evidence="2">
    <location>
        <begin position="447"/>
        <end position="461"/>
    </location>
</feature>
<dbReference type="EC" id="3.1.3.16" evidence="1"/>
<evidence type="ECO:0000259" key="3">
    <source>
        <dbReference type="PROSITE" id="PS00125"/>
    </source>
</evidence>
<gene>
    <name evidence="4" type="ORF">M9Y10_028250</name>
</gene>
<organism evidence="4 5">
    <name type="scientific">Tritrichomonas musculus</name>
    <dbReference type="NCBI Taxonomy" id="1915356"/>
    <lineage>
        <taxon>Eukaryota</taxon>
        <taxon>Metamonada</taxon>
        <taxon>Parabasalia</taxon>
        <taxon>Tritrichomonadida</taxon>
        <taxon>Tritrichomonadidae</taxon>
        <taxon>Tritrichomonas</taxon>
    </lineage>
</organism>
<dbReference type="SUPFAM" id="SSF56300">
    <property type="entry name" value="Metallo-dependent phosphatases"/>
    <property type="match status" value="1"/>
</dbReference>
<dbReference type="Gene3D" id="3.60.21.10">
    <property type="match status" value="1"/>
</dbReference>
<dbReference type="CDD" id="cd00144">
    <property type="entry name" value="MPP_PPP_family"/>
    <property type="match status" value="1"/>
</dbReference>
<dbReference type="InterPro" id="IPR050341">
    <property type="entry name" value="PP1_catalytic_subunit"/>
</dbReference>
<evidence type="ECO:0000313" key="4">
    <source>
        <dbReference type="EMBL" id="KAK8891046.1"/>
    </source>
</evidence>
<name>A0ABR2KJL7_9EUKA</name>
<comment type="similarity">
    <text evidence="1">Belongs to the PPP phosphatase family.</text>
</comment>
<dbReference type="PANTHER" id="PTHR11668:SF494">
    <property type="entry name" value="PROTEIN PHOSPHATASE, PUTATIVE-RELATED"/>
    <property type="match status" value="1"/>
</dbReference>